<dbReference type="AlphaFoldDB" id="A0A951UYU9"/>
<organism evidence="2 3">
    <name type="scientific">Cyanomargarita calcarea GSE-NOS-MK-12-04C</name>
    <dbReference type="NCBI Taxonomy" id="2839659"/>
    <lineage>
        <taxon>Bacteria</taxon>
        <taxon>Bacillati</taxon>
        <taxon>Cyanobacteriota</taxon>
        <taxon>Cyanophyceae</taxon>
        <taxon>Nostocales</taxon>
        <taxon>Cyanomargaritaceae</taxon>
        <taxon>Cyanomargarita</taxon>
    </lineage>
</organism>
<dbReference type="SUPFAM" id="SSF55021">
    <property type="entry name" value="ACT-like"/>
    <property type="match status" value="1"/>
</dbReference>
<comment type="caution">
    <text evidence="2">The sequence shown here is derived from an EMBL/GenBank/DDBJ whole genome shotgun (WGS) entry which is preliminary data.</text>
</comment>
<evidence type="ECO:0000313" key="3">
    <source>
        <dbReference type="Proteomes" id="UP000729701"/>
    </source>
</evidence>
<gene>
    <name evidence="2" type="ORF">KME60_28380</name>
</gene>
<dbReference type="Pfam" id="PF09383">
    <property type="entry name" value="NIL"/>
    <property type="match status" value="2"/>
</dbReference>
<dbReference type="SMART" id="SM00930">
    <property type="entry name" value="NIL"/>
    <property type="match status" value="1"/>
</dbReference>
<reference evidence="2" key="2">
    <citation type="journal article" date="2022" name="Microbiol. Resour. Announc.">
        <title>Metagenome Sequencing to Explore Phylogenomics of Terrestrial Cyanobacteria.</title>
        <authorList>
            <person name="Ward R.D."/>
            <person name="Stajich J.E."/>
            <person name="Johansen J.R."/>
            <person name="Huntemann M."/>
            <person name="Clum A."/>
            <person name="Foster B."/>
            <person name="Foster B."/>
            <person name="Roux S."/>
            <person name="Palaniappan K."/>
            <person name="Varghese N."/>
            <person name="Mukherjee S."/>
            <person name="Reddy T.B.K."/>
            <person name="Daum C."/>
            <person name="Copeland A."/>
            <person name="Chen I.A."/>
            <person name="Ivanova N.N."/>
            <person name="Kyrpides N.C."/>
            <person name="Shapiro N."/>
            <person name="Eloe-Fadrosh E.A."/>
            <person name="Pietrasiak N."/>
        </authorList>
    </citation>
    <scope>NUCLEOTIDE SEQUENCE</scope>
    <source>
        <strain evidence="2">GSE-NOS-MK-12-04C</strain>
    </source>
</reference>
<name>A0A951UYU9_9CYAN</name>
<evidence type="ECO:0000259" key="1">
    <source>
        <dbReference type="SMART" id="SM00930"/>
    </source>
</evidence>
<dbReference type="EMBL" id="JAHHGZ010000041">
    <property type="protein sequence ID" value="MBW4671235.1"/>
    <property type="molecule type" value="Genomic_DNA"/>
</dbReference>
<protein>
    <submittedName>
        <fullName evidence="2">NIL domain-containing protein</fullName>
    </submittedName>
</protein>
<reference evidence="2" key="1">
    <citation type="submission" date="2021-05" db="EMBL/GenBank/DDBJ databases">
        <authorList>
            <person name="Pietrasiak N."/>
            <person name="Ward R."/>
            <person name="Stajich J.E."/>
            <person name="Kurbessoian T."/>
        </authorList>
    </citation>
    <scope>NUCLEOTIDE SEQUENCE</scope>
    <source>
        <strain evidence="2">GSE-NOS-MK-12-04C</strain>
    </source>
</reference>
<dbReference type="InterPro" id="IPR045865">
    <property type="entry name" value="ACT-like_dom_sf"/>
</dbReference>
<dbReference type="Proteomes" id="UP000729701">
    <property type="component" value="Unassembled WGS sequence"/>
</dbReference>
<proteinExistence type="predicted"/>
<sequence length="197" mass="22265">MPVGLEQLRHFTLVKRLHHGLTVNIKAASLAVDSDRDGWFDIELQGNSEQLINSLSYLQRCGVDLMQVGIADNLQFTENLQPLPKPVSKNIKRESATLTLQVQQEILPTQTNRVRLQLCIFQNYHRKPIISELVSRYQITVNIISALLKPDVEGDGWFDLDLWGTTQQLFSSLSYLQELGLPLSLDSSLHGTSDLIE</sequence>
<evidence type="ECO:0000313" key="2">
    <source>
        <dbReference type="EMBL" id="MBW4671235.1"/>
    </source>
</evidence>
<feature type="domain" description="NIL" evidence="1">
    <location>
        <begin position="112"/>
        <end position="186"/>
    </location>
</feature>
<accession>A0A951UYU9</accession>
<dbReference type="Gene3D" id="3.30.70.260">
    <property type="match status" value="1"/>
</dbReference>
<dbReference type="InterPro" id="IPR018449">
    <property type="entry name" value="NIL_domain"/>
</dbReference>